<comment type="caution">
    <text evidence="7">The sequence shown here is derived from an EMBL/GenBank/DDBJ whole genome shotgun (WGS) entry which is preliminary data.</text>
</comment>
<dbReference type="InterPro" id="IPR015860">
    <property type="entry name" value="ABC_transpr_TagH-like"/>
</dbReference>
<organism evidence="7 8">
    <name type="scientific">Pelagicoccus albus</name>
    <dbReference type="NCBI Taxonomy" id="415222"/>
    <lineage>
        <taxon>Bacteria</taxon>
        <taxon>Pseudomonadati</taxon>
        <taxon>Verrucomicrobiota</taxon>
        <taxon>Opitutia</taxon>
        <taxon>Puniceicoccales</taxon>
        <taxon>Pelagicoccaceae</taxon>
        <taxon>Pelagicoccus</taxon>
    </lineage>
</organism>
<evidence type="ECO:0000313" key="8">
    <source>
        <dbReference type="Proteomes" id="UP000526501"/>
    </source>
</evidence>
<dbReference type="PANTHER" id="PTHR46743:SF2">
    <property type="entry name" value="TEICHOIC ACIDS EXPORT ATP-BINDING PROTEIN TAGH"/>
    <property type="match status" value="1"/>
</dbReference>
<dbReference type="PROSITE" id="PS50893">
    <property type="entry name" value="ABC_TRANSPORTER_2"/>
    <property type="match status" value="1"/>
</dbReference>
<dbReference type="CDD" id="cd03220">
    <property type="entry name" value="ABC_KpsT_Wzt"/>
    <property type="match status" value="1"/>
</dbReference>
<dbReference type="SMART" id="SM00382">
    <property type="entry name" value="AAA"/>
    <property type="match status" value="1"/>
</dbReference>
<name>A0A7X1E867_9BACT</name>
<keyword evidence="4 7" id="KW-0067">ATP-binding</keyword>
<gene>
    <name evidence="7" type="ORF">H5P27_07805</name>
</gene>
<feature type="region of interest" description="Disordered" evidence="5">
    <location>
        <begin position="410"/>
        <end position="441"/>
    </location>
</feature>
<keyword evidence="3" id="KW-0547">Nucleotide-binding</keyword>
<dbReference type="InterPro" id="IPR027417">
    <property type="entry name" value="P-loop_NTPase"/>
</dbReference>
<evidence type="ECO:0000256" key="2">
    <source>
        <dbReference type="ARBA" id="ARBA00022448"/>
    </source>
</evidence>
<keyword evidence="2" id="KW-0813">Transport</keyword>
<evidence type="ECO:0000259" key="6">
    <source>
        <dbReference type="PROSITE" id="PS50893"/>
    </source>
</evidence>
<evidence type="ECO:0000256" key="5">
    <source>
        <dbReference type="SAM" id="MobiDB-lite"/>
    </source>
</evidence>
<dbReference type="InterPro" id="IPR003439">
    <property type="entry name" value="ABC_transporter-like_ATP-bd"/>
</dbReference>
<dbReference type="Proteomes" id="UP000526501">
    <property type="component" value="Unassembled WGS sequence"/>
</dbReference>
<dbReference type="PANTHER" id="PTHR46743">
    <property type="entry name" value="TEICHOIC ACIDS EXPORT ATP-BINDING PROTEIN TAGH"/>
    <property type="match status" value="1"/>
</dbReference>
<dbReference type="EMBL" id="JACHVC010000007">
    <property type="protein sequence ID" value="MBC2605946.1"/>
    <property type="molecule type" value="Genomic_DNA"/>
</dbReference>
<dbReference type="Pfam" id="PF14524">
    <property type="entry name" value="Wzt_C"/>
    <property type="match status" value="1"/>
</dbReference>
<evidence type="ECO:0000256" key="3">
    <source>
        <dbReference type="ARBA" id="ARBA00022741"/>
    </source>
</evidence>
<dbReference type="InterPro" id="IPR017871">
    <property type="entry name" value="ABC_transporter-like_CS"/>
</dbReference>
<feature type="compositionally biased region" description="Polar residues" evidence="5">
    <location>
        <begin position="412"/>
        <end position="422"/>
    </location>
</feature>
<dbReference type="CDD" id="cd10147">
    <property type="entry name" value="Wzt_C-like"/>
    <property type="match status" value="1"/>
</dbReference>
<dbReference type="PROSITE" id="PS00211">
    <property type="entry name" value="ABC_TRANSPORTER_1"/>
    <property type="match status" value="1"/>
</dbReference>
<dbReference type="GO" id="GO:0016887">
    <property type="term" value="F:ATP hydrolysis activity"/>
    <property type="evidence" value="ECO:0007669"/>
    <property type="project" value="InterPro"/>
</dbReference>
<sequence length="441" mass="48445">MEQPIIKVNNLSKVYRLGQLGAGTLREDVSRFWQKIRYGKSEFESKDDFWALRDVSFEINRGEVIGLIGGNGAGKSTLLKLLSRITEPTQGRIELRGRVGSLLEVGTGFHPELTGRENIFLNGAILGMTRKEVAAKFDEIVDFANCETFIDTPVKRYSSGMRVRVGFSVAAHLEPEILIIDEVLAVGDAAFREKCIGKMEDVAGQGRTIVFVSHNMGMIRQLCDRCLVLENGRITADDESGAAVSQYLSRLERENSKPFSKDNPDRQIKGSARFTGIRILDKAGYPTKDLVAGEAAYFDIDYEVPKEAIDEIRVMFYTSDGNCAIKLSSKHVNYGDISSSGSIRFTLNPFPLPVGRYRISISCFTRSMPSDYIPNVGIFTVSGGSLYPSGQAFTGRVCTVLVPFTCEPSEPDTISLSGSSVKSMKDAKGKDIPVSPPAVNK</sequence>
<keyword evidence="8" id="KW-1185">Reference proteome</keyword>
<dbReference type="InterPro" id="IPR003593">
    <property type="entry name" value="AAA+_ATPase"/>
</dbReference>
<dbReference type="RefSeq" id="WP_185659833.1">
    <property type="nucleotide sequence ID" value="NZ_CAWPOO010000007.1"/>
</dbReference>
<protein>
    <submittedName>
        <fullName evidence="7">ABC transporter ATP-binding protein</fullName>
    </submittedName>
</protein>
<dbReference type="InterPro" id="IPR050683">
    <property type="entry name" value="Bact_Polysacc_Export_ATP-bd"/>
</dbReference>
<dbReference type="Gene3D" id="3.40.50.300">
    <property type="entry name" value="P-loop containing nucleotide triphosphate hydrolases"/>
    <property type="match status" value="1"/>
</dbReference>
<dbReference type="GO" id="GO:0005524">
    <property type="term" value="F:ATP binding"/>
    <property type="evidence" value="ECO:0007669"/>
    <property type="project" value="UniProtKB-KW"/>
</dbReference>
<evidence type="ECO:0000256" key="4">
    <source>
        <dbReference type="ARBA" id="ARBA00022840"/>
    </source>
</evidence>
<dbReference type="GO" id="GO:0140359">
    <property type="term" value="F:ABC-type transporter activity"/>
    <property type="evidence" value="ECO:0007669"/>
    <property type="project" value="InterPro"/>
</dbReference>
<dbReference type="SUPFAM" id="SSF52540">
    <property type="entry name" value="P-loop containing nucleoside triphosphate hydrolases"/>
    <property type="match status" value="1"/>
</dbReference>
<comment type="similarity">
    <text evidence="1">Belongs to the ABC transporter superfamily.</text>
</comment>
<dbReference type="GO" id="GO:0016020">
    <property type="term" value="C:membrane"/>
    <property type="evidence" value="ECO:0007669"/>
    <property type="project" value="InterPro"/>
</dbReference>
<reference evidence="7 8" key="1">
    <citation type="submission" date="2020-07" db="EMBL/GenBank/DDBJ databases">
        <authorList>
            <person name="Feng X."/>
        </authorList>
    </citation>
    <scope>NUCLEOTIDE SEQUENCE [LARGE SCALE GENOMIC DNA]</scope>
    <source>
        <strain evidence="7 8">JCM23202</strain>
    </source>
</reference>
<evidence type="ECO:0000256" key="1">
    <source>
        <dbReference type="ARBA" id="ARBA00005417"/>
    </source>
</evidence>
<evidence type="ECO:0000313" key="7">
    <source>
        <dbReference type="EMBL" id="MBC2605946.1"/>
    </source>
</evidence>
<dbReference type="Pfam" id="PF00005">
    <property type="entry name" value="ABC_tran"/>
    <property type="match status" value="1"/>
</dbReference>
<proteinExistence type="inferred from homology"/>
<dbReference type="AlphaFoldDB" id="A0A7X1E867"/>
<dbReference type="InterPro" id="IPR029439">
    <property type="entry name" value="Wzt_C"/>
</dbReference>
<accession>A0A7X1E867</accession>
<dbReference type="Gene3D" id="2.70.50.60">
    <property type="entry name" value="abc- transporter (atp binding component) like domain"/>
    <property type="match status" value="1"/>
</dbReference>
<feature type="domain" description="ABC transporter" evidence="6">
    <location>
        <begin position="36"/>
        <end position="256"/>
    </location>
</feature>